<feature type="compositionally biased region" description="Basic residues" evidence="1">
    <location>
        <begin position="41"/>
        <end position="54"/>
    </location>
</feature>
<evidence type="ECO:0000313" key="2">
    <source>
        <dbReference type="EMBL" id="GAA5066306.1"/>
    </source>
</evidence>
<feature type="region of interest" description="Disordered" evidence="1">
    <location>
        <begin position="1"/>
        <end position="54"/>
    </location>
</feature>
<feature type="compositionally biased region" description="Basic and acidic residues" evidence="1">
    <location>
        <begin position="9"/>
        <end position="23"/>
    </location>
</feature>
<name>A0ABP9KVY4_9ACTN</name>
<dbReference type="Proteomes" id="UP001500124">
    <property type="component" value="Unassembled WGS sequence"/>
</dbReference>
<keyword evidence="3" id="KW-1185">Reference proteome</keyword>
<gene>
    <name evidence="2" type="ORF">GCM10023336_47880</name>
</gene>
<dbReference type="EMBL" id="BAABKC010000071">
    <property type="protein sequence ID" value="GAA5066306.1"/>
    <property type="molecule type" value="Genomic_DNA"/>
</dbReference>
<proteinExistence type="predicted"/>
<protein>
    <submittedName>
        <fullName evidence="2">Uncharacterized protein</fullName>
    </submittedName>
</protein>
<accession>A0ABP9KVY4</accession>
<evidence type="ECO:0000256" key="1">
    <source>
        <dbReference type="SAM" id="MobiDB-lite"/>
    </source>
</evidence>
<reference evidence="3" key="1">
    <citation type="journal article" date="2019" name="Int. J. Syst. Evol. Microbiol.">
        <title>The Global Catalogue of Microorganisms (GCM) 10K type strain sequencing project: providing services to taxonomists for standard genome sequencing and annotation.</title>
        <authorList>
            <consortium name="The Broad Institute Genomics Platform"/>
            <consortium name="The Broad Institute Genome Sequencing Center for Infectious Disease"/>
            <person name="Wu L."/>
            <person name="Ma J."/>
        </authorList>
    </citation>
    <scope>NUCLEOTIDE SEQUENCE [LARGE SCALE GENOMIC DNA]</scope>
    <source>
        <strain evidence="3">JCM 18410</strain>
    </source>
</reference>
<comment type="caution">
    <text evidence="2">The sequence shown here is derived from an EMBL/GenBank/DDBJ whole genome shotgun (WGS) entry which is preliminary data.</text>
</comment>
<organism evidence="2 3">
    <name type="scientific">Streptomyces similanensis</name>
    <dbReference type="NCBI Taxonomy" id="1274988"/>
    <lineage>
        <taxon>Bacteria</taxon>
        <taxon>Bacillati</taxon>
        <taxon>Actinomycetota</taxon>
        <taxon>Actinomycetes</taxon>
        <taxon>Kitasatosporales</taxon>
        <taxon>Streptomycetaceae</taxon>
        <taxon>Streptomyces</taxon>
    </lineage>
</organism>
<sequence length="54" mass="5693">MPLPYGDGFRGRTGDGDGFRGRTGDAGSAEAQSAEPASSRILHHRRAAQPARAR</sequence>
<evidence type="ECO:0000313" key="3">
    <source>
        <dbReference type="Proteomes" id="UP001500124"/>
    </source>
</evidence>
<feature type="compositionally biased region" description="Low complexity" evidence="1">
    <location>
        <begin position="25"/>
        <end position="39"/>
    </location>
</feature>